<accession>A0A2P2LBY8</accession>
<evidence type="ECO:0000313" key="1">
    <source>
        <dbReference type="EMBL" id="MBX15489.1"/>
    </source>
</evidence>
<organism evidence="1">
    <name type="scientific">Rhizophora mucronata</name>
    <name type="common">Asiatic mangrove</name>
    <dbReference type="NCBI Taxonomy" id="61149"/>
    <lineage>
        <taxon>Eukaryota</taxon>
        <taxon>Viridiplantae</taxon>
        <taxon>Streptophyta</taxon>
        <taxon>Embryophyta</taxon>
        <taxon>Tracheophyta</taxon>
        <taxon>Spermatophyta</taxon>
        <taxon>Magnoliopsida</taxon>
        <taxon>eudicotyledons</taxon>
        <taxon>Gunneridae</taxon>
        <taxon>Pentapetalae</taxon>
        <taxon>rosids</taxon>
        <taxon>fabids</taxon>
        <taxon>Malpighiales</taxon>
        <taxon>Rhizophoraceae</taxon>
        <taxon>Rhizophora</taxon>
    </lineage>
</organism>
<sequence>MINVFSSSLVLPNVPVILKIILKGRHSCLIIVVVEMIYFDS</sequence>
<dbReference type="AlphaFoldDB" id="A0A2P2LBY8"/>
<proteinExistence type="predicted"/>
<name>A0A2P2LBY8_RHIMU</name>
<dbReference type="EMBL" id="GGEC01035005">
    <property type="protein sequence ID" value="MBX15489.1"/>
    <property type="molecule type" value="Transcribed_RNA"/>
</dbReference>
<protein>
    <submittedName>
        <fullName evidence="1">Uncharacterized protein</fullName>
    </submittedName>
</protein>
<reference evidence="1" key="1">
    <citation type="submission" date="2018-02" db="EMBL/GenBank/DDBJ databases">
        <title>Rhizophora mucronata_Transcriptome.</title>
        <authorList>
            <person name="Meera S.P."/>
            <person name="Sreeshan A."/>
            <person name="Augustine A."/>
        </authorList>
    </citation>
    <scope>NUCLEOTIDE SEQUENCE</scope>
    <source>
        <tissue evidence="1">Leaf</tissue>
    </source>
</reference>